<keyword evidence="2" id="KW-1185">Reference proteome</keyword>
<evidence type="ECO:0000313" key="1">
    <source>
        <dbReference type="EMBL" id="KAJ2967506.1"/>
    </source>
</evidence>
<accession>A0ACC1MMD4</accession>
<reference evidence="1" key="1">
    <citation type="submission" date="2022-08" db="EMBL/GenBank/DDBJ databases">
        <title>Genome Sequence of Lecanicillium fungicola.</title>
        <authorList>
            <person name="Buettner E."/>
        </authorList>
    </citation>
    <scope>NUCLEOTIDE SEQUENCE</scope>
    <source>
        <strain evidence="1">Babe33</strain>
    </source>
</reference>
<comment type="caution">
    <text evidence="1">The sequence shown here is derived from an EMBL/GenBank/DDBJ whole genome shotgun (WGS) entry which is preliminary data.</text>
</comment>
<dbReference type="Proteomes" id="UP001143910">
    <property type="component" value="Unassembled WGS sequence"/>
</dbReference>
<proteinExistence type="predicted"/>
<gene>
    <name evidence="1" type="ORF">NQ176_g9630</name>
</gene>
<name>A0ACC1MMD4_9HYPO</name>
<sequence>MESFQRGRSPSSFLSPEEDELFHRYFDWTSYCQETPQHPLGAYPSPSSSVAQSDWQLPADYYQVPKEFVAAESSYPIDALSLESLQSDFYMMNASFLPGGSTSPSEHSGSSSVLDATHDAHHARVALNEVRAHDDEWTYPQHGHPSPKQLSVGYPSHIQVHDARSPDAVANLKRRRSSTEVEKRHRHLIDPLQTADVRKSGACVPCRVSKIRDAVAEEMLCRGPRFHTGKPRDISLYLSNDQSSSPFKVTVQAYRHHDEAHESGGLRLADFPLDKVPSYEALQGWVEEEIKREHTTKFRCSLQSFLLAYHLDGKGLPRHNLVTNVHKLNCFFRILKTDAFWCRDPSNKFVSLPLSVQARLRNIARQAARSVEHDVLKELDEILAQQGSLKTDECLAVWASLWQMMLIYREILATFKKHMSRLAKEANEYDAIVAQHAQSYAWMSDLVFPLMTTFYHYQFRTKKSLEVSLDWLSSSKYPSRACKSKPLQMTAKHLFGSRKEFYTKVQGSSHEIDKLLASLVVNHELKKLNARRRNPKSSKSSKSKSSRDDEDDCDDDE</sequence>
<protein>
    <submittedName>
        <fullName evidence="1">Uncharacterized protein</fullName>
    </submittedName>
</protein>
<evidence type="ECO:0000313" key="2">
    <source>
        <dbReference type="Proteomes" id="UP001143910"/>
    </source>
</evidence>
<organism evidence="1 2">
    <name type="scientific">Zarea fungicola</name>
    <dbReference type="NCBI Taxonomy" id="93591"/>
    <lineage>
        <taxon>Eukaryota</taxon>
        <taxon>Fungi</taxon>
        <taxon>Dikarya</taxon>
        <taxon>Ascomycota</taxon>
        <taxon>Pezizomycotina</taxon>
        <taxon>Sordariomycetes</taxon>
        <taxon>Hypocreomycetidae</taxon>
        <taxon>Hypocreales</taxon>
        <taxon>Cordycipitaceae</taxon>
        <taxon>Zarea</taxon>
    </lineage>
</organism>
<dbReference type="EMBL" id="JANJQO010002271">
    <property type="protein sequence ID" value="KAJ2967506.1"/>
    <property type="molecule type" value="Genomic_DNA"/>
</dbReference>